<dbReference type="GO" id="GO:0003700">
    <property type="term" value="F:DNA-binding transcription factor activity"/>
    <property type="evidence" value="ECO:0007669"/>
    <property type="project" value="InterPro"/>
</dbReference>
<evidence type="ECO:0000256" key="1">
    <source>
        <dbReference type="ARBA" id="ARBA00023015"/>
    </source>
</evidence>
<dbReference type="Proteomes" id="UP000325577">
    <property type="component" value="Linkage Group LG14"/>
</dbReference>
<keyword evidence="3" id="KW-0804">Transcription</keyword>
<keyword evidence="2" id="KW-0238">DNA-binding</keyword>
<keyword evidence="7" id="KW-1185">Reference proteome</keyword>
<dbReference type="OrthoDB" id="1740180at2759"/>
<dbReference type="InterPro" id="IPR003035">
    <property type="entry name" value="RWP-RK_dom"/>
</dbReference>
<sequence length="448" mass="51032">MEEEPCSDDKYQDYLLSTFKEKLSCHRPTSSVEPWIFWSPTDHLSCLPPPDSVGIKDKIKSVLLKLSFEAFHPPILFQFWAAIMKAGFTLRLHSNLLSFLRAFMCCAGVLELVSPFFAFHEVDAVCKALEAVDLKCLGQPCNHFDEEICNKGLQHALDEIYEVLEVVCKTPKLPLAQTWVPCKQCNSEAISSFRNKSPRVTLSNISDARYHKNFELSDILEFSIIQSLQLQEDQGVVGRAYLCCNSSFCRDITQFSVTEYPMVYWARYCKLFGCFAICLKSSHTGVDDYILEFFLPPDEINYEHPRPQILDKILETMKQHFRSFKVASGEPLGVELFVEVINNGRDIGSTIYSREKGTMKTSKRKQEITREVLEQNLGRNFGDVAKSFNGSESTLKRFSREHGIPNWPHLKIDKVNYSLSNMDPACSDMPRGQAMATAAHIMPHVTTM</sequence>
<organism evidence="6 7">
    <name type="scientific">Nyssa sinensis</name>
    <dbReference type="NCBI Taxonomy" id="561372"/>
    <lineage>
        <taxon>Eukaryota</taxon>
        <taxon>Viridiplantae</taxon>
        <taxon>Streptophyta</taxon>
        <taxon>Embryophyta</taxon>
        <taxon>Tracheophyta</taxon>
        <taxon>Spermatophyta</taxon>
        <taxon>Magnoliopsida</taxon>
        <taxon>eudicotyledons</taxon>
        <taxon>Gunneridae</taxon>
        <taxon>Pentapetalae</taxon>
        <taxon>asterids</taxon>
        <taxon>Cornales</taxon>
        <taxon>Nyssaceae</taxon>
        <taxon>Nyssa</taxon>
    </lineage>
</organism>
<dbReference type="EMBL" id="CM018037">
    <property type="protein sequence ID" value="KAA8539137.1"/>
    <property type="molecule type" value="Genomic_DNA"/>
</dbReference>
<feature type="domain" description="RWP-RK" evidence="5">
    <location>
        <begin position="348"/>
        <end position="436"/>
    </location>
</feature>
<dbReference type="PROSITE" id="PS51519">
    <property type="entry name" value="RWP_RK"/>
    <property type="match status" value="1"/>
</dbReference>
<evidence type="ECO:0000313" key="6">
    <source>
        <dbReference type="EMBL" id="KAA8539137.1"/>
    </source>
</evidence>
<accession>A0A5J5BBK3</accession>
<protein>
    <recommendedName>
        <fullName evidence="5">RWP-RK domain-containing protein</fullName>
    </recommendedName>
</protein>
<dbReference type="PANTHER" id="PTHR32002">
    <property type="entry name" value="PROTEIN NLP8"/>
    <property type="match status" value="1"/>
</dbReference>
<dbReference type="InterPro" id="IPR045012">
    <property type="entry name" value="NLP"/>
</dbReference>
<dbReference type="Pfam" id="PF22922">
    <property type="entry name" value="GAF_NLP"/>
    <property type="match status" value="1"/>
</dbReference>
<evidence type="ECO:0000256" key="2">
    <source>
        <dbReference type="ARBA" id="ARBA00023125"/>
    </source>
</evidence>
<evidence type="ECO:0000259" key="5">
    <source>
        <dbReference type="PROSITE" id="PS51519"/>
    </source>
</evidence>
<dbReference type="Pfam" id="PF02042">
    <property type="entry name" value="RWP-RK"/>
    <property type="match status" value="1"/>
</dbReference>
<gene>
    <name evidence="6" type="ORF">F0562_025829</name>
</gene>
<dbReference type="AlphaFoldDB" id="A0A5J5BBK3"/>
<proteinExistence type="predicted"/>
<evidence type="ECO:0000256" key="4">
    <source>
        <dbReference type="ARBA" id="ARBA00023242"/>
    </source>
</evidence>
<evidence type="ECO:0000256" key="3">
    <source>
        <dbReference type="ARBA" id="ARBA00023163"/>
    </source>
</evidence>
<evidence type="ECO:0000313" key="7">
    <source>
        <dbReference type="Proteomes" id="UP000325577"/>
    </source>
</evidence>
<name>A0A5J5BBK3_9ASTE</name>
<dbReference type="PANTHER" id="PTHR32002:SF49">
    <property type="entry name" value="BILE ACID:SODIUM SYMPORTER_ARSENICAL RESISTANCE PROTEIN ACR3-RELATED"/>
    <property type="match status" value="1"/>
</dbReference>
<keyword evidence="4" id="KW-0539">Nucleus</keyword>
<keyword evidence="1" id="KW-0805">Transcription regulation</keyword>
<dbReference type="InterPro" id="IPR055081">
    <property type="entry name" value="NLP1-9_GAF"/>
</dbReference>
<reference evidence="6 7" key="1">
    <citation type="submission" date="2019-09" db="EMBL/GenBank/DDBJ databases">
        <title>A chromosome-level genome assembly of the Chinese tupelo Nyssa sinensis.</title>
        <authorList>
            <person name="Yang X."/>
            <person name="Kang M."/>
            <person name="Yang Y."/>
            <person name="Xiong H."/>
            <person name="Wang M."/>
            <person name="Zhang Z."/>
            <person name="Wang Z."/>
            <person name="Wu H."/>
            <person name="Ma T."/>
            <person name="Liu J."/>
            <person name="Xi Z."/>
        </authorList>
    </citation>
    <scope>NUCLEOTIDE SEQUENCE [LARGE SCALE GENOMIC DNA]</scope>
    <source>
        <strain evidence="6">J267</strain>
        <tissue evidence="6">Leaf</tissue>
    </source>
</reference>
<dbReference type="GO" id="GO:0003677">
    <property type="term" value="F:DNA binding"/>
    <property type="evidence" value="ECO:0007669"/>
    <property type="project" value="UniProtKB-KW"/>
</dbReference>